<sequence length="393" mass="46126">MSSDIMTIYISSRMAHVLGTDRYVIYEKDNQGLAQLLAELIDERSESTRQVDIIIGADLSEQVFIPWVSSVEKNTFKLIPQWCDSFYLSQKRKLTSYQKKIRTPNYKEPIESIFFYDAEKELSQILADKNFYIKNIYLSWLSICHVKEQHLSVIVEQDTLTSVFWKNGDIVETYQEKISTPISTDGIAWFIRRSFLQIQTKLVVESIHISYYQHNYLLSPETATPNTFTHEINSLSQKNIPPHYRIYNTKQAKRRMITFMIAISILALSLLYPYALRTYFLLVNTQIADSAPDMREQTNTEKEIMTWRTRSKFDLLSIYEKINPKNDLQIFIEKLSIHNPGFYHIEGTTSSIDNLNLYMNQLQYQFPQLKVKLDKYSLESSRQFAISIGKRNE</sequence>
<dbReference type="Proteomes" id="UP000198651">
    <property type="component" value="Chromosome I"/>
</dbReference>
<dbReference type="EMBL" id="LN906597">
    <property type="protein sequence ID" value="CUT17292.1"/>
    <property type="molecule type" value="Genomic_DNA"/>
</dbReference>
<reference evidence="3" key="1">
    <citation type="submission" date="2015-11" db="EMBL/GenBank/DDBJ databases">
        <authorList>
            <person name="Seth-Smith H.M.B."/>
        </authorList>
    </citation>
    <scope>NUCLEOTIDE SEQUENCE [LARGE SCALE GENOMIC DNA]</scope>
    <source>
        <strain evidence="3">2013Ark11</strain>
    </source>
</reference>
<dbReference type="AlphaFoldDB" id="A0A0S4M2T7"/>
<dbReference type="OrthoDB" id="9867733at2"/>
<organism evidence="2 3">
    <name type="scientific">Candidatus Ichthyocystis hellenicum</name>
    <dbReference type="NCBI Taxonomy" id="1561003"/>
    <lineage>
        <taxon>Bacteria</taxon>
        <taxon>Pseudomonadati</taxon>
        <taxon>Pseudomonadota</taxon>
        <taxon>Betaproteobacteria</taxon>
        <taxon>Burkholderiales</taxon>
        <taxon>Candidatus Ichthyocystis</taxon>
    </lineage>
</organism>
<evidence type="ECO:0000256" key="1">
    <source>
        <dbReference type="SAM" id="Phobius"/>
    </source>
</evidence>
<proteinExistence type="predicted"/>
<name>A0A0S4M2T7_9BURK</name>
<dbReference type="STRING" id="1561003.Ark11_0443"/>
<evidence type="ECO:0000313" key="3">
    <source>
        <dbReference type="Proteomes" id="UP000198651"/>
    </source>
</evidence>
<feature type="transmembrane region" description="Helical" evidence="1">
    <location>
        <begin position="256"/>
        <end position="275"/>
    </location>
</feature>
<protein>
    <submittedName>
        <fullName evidence="2">Putative membrane protein</fullName>
    </submittedName>
</protein>
<accession>A0A0S4M2T7</accession>
<keyword evidence="1" id="KW-1133">Transmembrane helix</keyword>
<keyword evidence="1" id="KW-0812">Transmembrane</keyword>
<evidence type="ECO:0000313" key="2">
    <source>
        <dbReference type="EMBL" id="CUT17292.1"/>
    </source>
</evidence>
<keyword evidence="1" id="KW-0472">Membrane</keyword>
<keyword evidence="3" id="KW-1185">Reference proteome</keyword>
<gene>
    <name evidence="2" type="ORF">Ark11_0443</name>
</gene>
<dbReference type="RefSeq" id="WP_092342074.1">
    <property type="nucleotide sequence ID" value="NZ_FLSL01000086.1"/>
</dbReference>